<evidence type="ECO:0000259" key="2">
    <source>
        <dbReference type="Pfam" id="PF01863"/>
    </source>
</evidence>
<evidence type="ECO:0000313" key="4">
    <source>
        <dbReference type="Proteomes" id="UP000198881"/>
    </source>
</evidence>
<evidence type="ECO:0000313" key="3">
    <source>
        <dbReference type="EMBL" id="SFV20488.1"/>
    </source>
</evidence>
<sequence length="195" mass="21715">MRESVDVEVRGTPVRVVRSSKRTKTVSAAWREGRLQVNLPWGLSEQAEQDWVDRMLTKVQANPASRPGANQDLLQRALRLAHTHLDGEVQPTEVVWSTRQQHRWGSCTPSTGRIRISSELAEMPDWVLDAVIVHELTHLKHTGHTRAFHEMAGRYPRQAEAMAFLAGVTYARGRGGAGAAAGQNEVDQVPEDLVD</sequence>
<dbReference type="CDD" id="cd07344">
    <property type="entry name" value="M48_yhfN_like"/>
    <property type="match status" value="1"/>
</dbReference>
<evidence type="ECO:0000256" key="1">
    <source>
        <dbReference type="SAM" id="MobiDB-lite"/>
    </source>
</evidence>
<keyword evidence="4" id="KW-1185">Reference proteome</keyword>
<reference evidence="3 4" key="1">
    <citation type="submission" date="2016-10" db="EMBL/GenBank/DDBJ databases">
        <authorList>
            <person name="de Groot N.N."/>
        </authorList>
    </citation>
    <scope>NUCLEOTIDE SEQUENCE [LARGE SCALE GENOMIC DNA]</scope>
    <source>
        <strain evidence="3 4">CGMCC 1.7054</strain>
    </source>
</reference>
<dbReference type="InterPro" id="IPR053136">
    <property type="entry name" value="UTP_pyrophosphatase-like"/>
</dbReference>
<organism evidence="3 4">
    <name type="scientific">Micrococcus terreus</name>
    <dbReference type="NCBI Taxonomy" id="574650"/>
    <lineage>
        <taxon>Bacteria</taxon>
        <taxon>Bacillati</taxon>
        <taxon>Actinomycetota</taxon>
        <taxon>Actinomycetes</taxon>
        <taxon>Micrococcales</taxon>
        <taxon>Micrococcaceae</taxon>
        <taxon>Micrococcus</taxon>
    </lineage>
</organism>
<dbReference type="Gene3D" id="3.30.2010.10">
    <property type="entry name" value="Metalloproteases ('zincins'), catalytic domain"/>
    <property type="match status" value="1"/>
</dbReference>
<protein>
    <recommendedName>
        <fullName evidence="2">YgjP-like metallopeptidase domain-containing protein</fullName>
    </recommendedName>
</protein>
<dbReference type="Proteomes" id="UP000198881">
    <property type="component" value="Unassembled WGS sequence"/>
</dbReference>
<feature type="domain" description="YgjP-like metallopeptidase" evidence="2">
    <location>
        <begin position="98"/>
        <end position="155"/>
    </location>
</feature>
<dbReference type="Pfam" id="PF01863">
    <property type="entry name" value="YgjP-like"/>
    <property type="match status" value="1"/>
</dbReference>
<dbReference type="PANTHER" id="PTHR30399:SF1">
    <property type="entry name" value="UTP PYROPHOSPHATASE"/>
    <property type="match status" value="1"/>
</dbReference>
<dbReference type="InterPro" id="IPR002725">
    <property type="entry name" value="YgjP-like_metallopeptidase"/>
</dbReference>
<name>A0A1I7MF08_9MICC</name>
<dbReference type="STRING" id="574650.SAMN04487966_101403"/>
<proteinExistence type="predicted"/>
<dbReference type="PANTHER" id="PTHR30399">
    <property type="entry name" value="UNCHARACTERIZED PROTEIN YGJP"/>
    <property type="match status" value="1"/>
</dbReference>
<dbReference type="EMBL" id="FPCG01000001">
    <property type="protein sequence ID" value="SFV20488.1"/>
    <property type="molecule type" value="Genomic_DNA"/>
</dbReference>
<accession>A0A1I7MF08</accession>
<gene>
    <name evidence="3" type="ORF">SAMN04487966_101403</name>
</gene>
<feature type="region of interest" description="Disordered" evidence="1">
    <location>
        <begin position="176"/>
        <end position="195"/>
    </location>
</feature>
<dbReference type="AlphaFoldDB" id="A0A1I7MF08"/>